<organism evidence="2 3">
    <name type="scientific">Pocillopora damicornis</name>
    <name type="common">Cauliflower coral</name>
    <name type="synonym">Millepora damicornis</name>
    <dbReference type="NCBI Taxonomy" id="46731"/>
    <lineage>
        <taxon>Eukaryota</taxon>
        <taxon>Metazoa</taxon>
        <taxon>Cnidaria</taxon>
        <taxon>Anthozoa</taxon>
        <taxon>Hexacorallia</taxon>
        <taxon>Scleractinia</taxon>
        <taxon>Astrocoeniina</taxon>
        <taxon>Pocilloporidae</taxon>
        <taxon>Pocillopora</taxon>
    </lineage>
</organism>
<evidence type="ECO:0000256" key="1">
    <source>
        <dbReference type="SAM" id="Phobius"/>
    </source>
</evidence>
<protein>
    <submittedName>
        <fullName evidence="2">Uncharacterized protein</fullName>
    </submittedName>
</protein>
<dbReference type="EMBL" id="RCHS01001247">
    <property type="protein sequence ID" value="RMX54530.1"/>
    <property type="molecule type" value="Genomic_DNA"/>
</dbReference>
<proteinExistence type="predicted"/>
<keyword evidence="1" id="KW-0472">Membrane</keyword>
<accession>A0A3M6ULN3</accession>
<keyword evidence="1" id="KW-0812">Transmembrane</keyword>
<sequence>MYVQSRLAKCTDVKDKQDCLTSSCRELLGILKVLVNAVVMVGSIVGKGITCLLLIRFRTLRTVPNILILIYMKYIFISLLHRISTRAYKL</sequence>
<keyword evidence="3" id="KW-1185">Reference proteome</keyword>
<dbReference type="AlphaFoldDB" id="A0A3M6ULN3"/>
<dbReference type="Proteomes" id="UP000275408">
    <property type="component" value="Unassembled WGS sequence"/>
</dbReference>
<feature type="non-terminal residue" evidence="2">
    <location>
        <position position="90"/>
    </location>
</feature>
<feature type="transmembrane region" description="Helical" evidence="1">
    <location>
        <begin position="63"/>
        <end position="80"/>
    </location>
</feature>
<keyword evidence="1" id="KW-1133">Transmembrane helix</keyword>
<gene>
    <name evidence="2" type="ORF">pdam_00004633</name>
</gene>
<feature type="transmembrane region" description="Helical" evidence="1">
    <location>
        <begin position="33"/>
        <end position="57"/>
    </location>
</feature>
<reference evidence="2 3" key="1">
    <citation type="journal article" date="2018" name="Sci. Rep.">
        <title>Comparative analysis of the Pocillopora damicornis genome highlights role of immune system in coral evolution.</title>
        <authorList>
            <person name="Cunning R."/>
            <person name="Bay R.A."/>
            <person name="Gillette P."/>
            <person name="Baker A.C."/>
            <person name="Traylor-Knowles N."/>
        </authorList>
    </citation>
    <scope>NUCLEOTIDE SEQUENCE [LARGE SCALE GENOMIC DNA]</scope>
    <source>
        <strain evidence="2">RSMAS</strain>
        <tissue evidence="2">Whole animal</tissue>
    </source>
</reference>
<evidence type="ECO:0000313" key="3">
    <source>
        <dbReference type="Proteomes" id="UP000275408"/>
    </source>
</evidence>
<evidence type="ECO:0000313" key="2">
    <source>
        <dbReference type="EMBL" id="RMX54530.1"/>
    </source>
</evidence>
<name>A0A3M6ULN3_POCDA</name>
<comment type="caution">
    <text evidence="2">The sequence shown here is derived from an EMBL/GenBank/DDBJ whole genome shotgun (WGS) entry which is preliminary data.</text>
</comment>